<comment type="caution">
    <text evidence="7">The sequence shown here is derived from an EMBL/GenBank/DDBJ whole genome shotgun (WGS) entry which is preliminary data.</text>
</comment>
<evidence type="ECO:0000313" key="8">
    <source>
        <dbReference type="Proteomes" id="UP000269438"/>
    </source>
</evidence>
<dbReference type="OrthoDB" id="9809616at2"/>
<evidence type="ECO:0000256" key="5">
    <source>
        <dbReference type="RuleBase" id="RU003693"/>
    </source>
</evidence>
<organism evidence="7 8">
    <name type="scientific">Mycetocola lacteus</name>
    <dbReference type="NCBI Taxonomy" id="76637"/>
    <lineage>
        <taxon>Bacteria</taxon>
        <taxon>Bacillati</taxon>
        <taxon>Actinomycetota</taxon>
        <taxon>Actinomycetes</taxon>
        <taxon>Micrococcales</taxon>
        <taxon>Microbacteriaceae</taxon>
        <taxon>Mycetocola</taxon>
    </lineage>
</organism>
<gene>
    <name evidence="7" type="ORF">D9V34_05115</name>
</gene>
<keyword evidence="3 7" id="KW-0808">Transferase</keyword>
<comment type="similarity">
    <text evidence="5">Belongs to the class-II pyridoxal-phosphate-dependent aminotransferase family.</text>
</comment>
<dbReference type="InterPro" id="IPR015422">
    <property type="entry name" value="PyrdxlP-dep_Trfase_small"/>
</dbReference>
<feature type="domain" description="Aminotransferase class I/classII large" evidence="6">
    <location>
        <begin position="23"/>
        <end position="336"/>
    </location>
</feature>
<reference evidence="7 8" key="1">
    <citation type="submission" date="2018-10" db="EMBL/GenBank/DDBJ databases">
        <authorList>
            <person name="Li J."/>
        </authorList>
    </citation>
    <scope>NUCLEOTIDE SEQUENCE [LARGE SCALE GENOMIC DNA]</scope>
    <source>
        <strain evidence="7 8">JCM 11654</strain>
    </source>
</reference>
<protein>
    <submittedName>
        <fullName evidence="7">Aminotransferase class I/II-fold pyridoxal phosphate-dependent enzyme</fullName>
    </submittedName>
</protein>
<dbReference type="EMBL" id="RCUY01000002">
    <property type="protein sequence ID" value="RLP84169.1"/>
    <property type="molecule type" value="Genomic_DNA"/>
</dbReference>
<dbReference type="Gene3D" id="3.40.640.10">
    <property type="entry name" value="Type I PLP-dependent aspartate aminotransferase-like (Major domain)"/>
    <property type="match status" value="1"/>
</dbReference>
<dbReference type="RefSeq" id="WP_121687772.1">
    <property type="nucleotide sequence ID" value="NZ_RCUY01000002.1"/>
</dbReference>
<dbReference type="GO" id="GO:0030170">
    <property type="term" value="F:pyridoxal phosphate binding"/>
    <property type="evidence" value="ECO:0007669"/>
    <property type="project" value="InterPro"/>
</dbReference>
<proteinExistence type="inferred from homology"/>
<dbReference type="SUPFAM" id="SSF53383">
    <property type="entry name" value="PLP-dependent transferases"/>
    <property type="match status" value="1"/>
</dbReference>
<sequence>MKLRPEILASPGYQQGRPAAADAFKLSSNENPFPPLPSVLAAATSALTLNRYPNASAPALRSALAERLGTTADEVLIGTGAIALLQQLFLAAAGPGDEILFSWRSFEAYVTMTTVTGATAVMVPNRADGGHDLDAMAQAITPATRVVVVCTPNNPTGVIVTAEDFAAFMEKVPSDLLVLLDEAYAEFVTDPDTVDGRTLIGRYPNLVILRTFSKAYGLAALRVGWATGPAEILQAARLTEVLLSVTGVAEAAALASLEAEAELLERVSTITERRTRLVDALRAQGWNIPHSESNFIWLALGEHTLAGAERLLDAGLVTRPFAGDGIRLSIGEEESLAPLLATAAEILSELPAGHPARAA</sequence>
<evidence type="ECO:0000256" key="1">
    <source>
        <dbReference type="ARBA" id="ARBA00001933"/>
    </source>
</evidence>
<dbReference type="InterPro" id="IPR015421">
    <property type="entry name" value="PyrdxlP-dep_Trfase_major"/>
</dbReference>
<keyword evidence="8" id="KW-1185">Reference proteome</keyword>
<evidence type="ECO:0000256" key="3">
    <source>
        <dbReference type="ARBA" id="ARBA00022679"/>
    </source>
</evidence>
<evidence type="ECO:0000256" key="2">
    <source>
        <dbReference type="ARBA" id="ARBA00022576"/>
    </source>
</evidence>
<dbReference type="InterPro" id="IPR004839">
    <property type="entry name" value="Aminotransferase_I/II_large"/>
</dbReference>
<dbReference type="InterPro" id="IPR001917">
    <property type="entry name" value="Aminotrans_II_pyridoxalP_BS"/>
</dbReference>
<keyword evidence="4 5" id="KW-0663">Pyridoxal phosphate</keyword>
<evidence type="ECO:0000313" key="7">
    <source>
        <dbReference type="EMBL" id="RLP84169.1"/>
    </source>
</evidence>
<dbReference type="PANTHER" id="PTHR43643:SF3">
    <property type="entry name" value="HISTIDINOL-PHOSPHATE AMINOTRANSFERASE"/>
    <property type="match status" value="1"/>
</dbReference>
<dbReference type="Gene3D" id="3.90.1150.10">
    <property type="entry name" value="Aspartate Aminotransferase, domain 1"/>
    <property type="match status" value="1"/>
</dbReference>
<evidence type="ECO:0000259" key="6">
    <source>
        <dbReference type="Pfam" id="PF00155"/>
    </source>
</evidence>
<accession>A0A3L7AUF6</accession>
<dbReference type="PANTHER" id="PTHR43643">
    <property type="entry name" value="HISTIDINOL-PHOSPHATE AMINOTRANSFERASE 2"/>
    <property type="match status" value="1"/>
</dbReference>
<dbReference type="CDD" id="cd00609">
    <property type="entry name" value="AAT_like"/>
    <property type="match status" value="1"/>
</dbReference>
<dbReference type="InterPro" id="IPR015424">
    <property type="entry name" value="PyrdxlP-dep_Trfase"/>
</dbReference>
<name>A0A3L7AUF6_9MICO</name>
<dbReference type="NCBIfam" id="NF002878">
    <property type="entry name" value="PRK03321.1"/>
    <property type="match status" value="1"/>
</dbReference>
<evidence type="ECO:0000256" key="4">
    <source>
        <dbReference type="ARBA" id="ARBA00022898"/>
    </source>
</evidence>
<dbReference type="GO" id="GO:0008483">
    <property type="term" value="F:transaminase activity"/>
    <property type="evidence" value="ECO:0007669"/>
    <property type="project" value="UniProtKB-KW"/>
</dbReference>
<dbReference type="Pfam" id="PF00155">
    <property type="entry name" value="Aminotran_1_2"/>
    <property type="match status" value="1"/>
</dbReference>
<dbReference type="PROSITE" id="PS00599">
    <property type="entry name" value="AA_TRANSFER_CLASS_2"/>
    <property type="match status" value="1"/>
</dbReference>
<dbReference type="InterPro" id="IPR024892">
    <property type="entry name" value="ArAT"/>
</dbReference>
<keyword evidence="2 7" id="KW-0032">Aminotransferase</keyword>
<dbReference type="AlphaFoldDB" id="A0A3L7AUF6"/>
<dbReference type="Proteomes" id="UP000269438">
    <property type="component" value="Unassembled WGS sequence"/>
</dbReference>
<dbReference type="InterPro" id="IPR050106">
    <property type="entry name" value="HistidinolP_aminotransfase"/>
</dbReference>
<comment type="cofactor">
    <cofactor evidence="1 5">
        <name>pyridoxal 5'-phosphate</name>
        <dbReference type="ChEBI" id="CHEBI:597326"/>
    </cofactor>
</comment>